<dbReference type="SMART" id="SM00431">
    <property type="entry name" value="SCAN"/>
    <property type="match status" value="1"/>
</dbReference>
<keyword evidence="9" id="KW-1185">Reference proteome</keyword>
<name>G1PFK7_MYOLU</name>
<keyword evidence="2" id="KW-0862">Zinc</keyword>
<reference evidence="8 9" key="1">
    <citation type="journal article" date="2011" name="Nature">
        <title>A high-resolution map of human evolutionary constraint using 29 mammals.</title>
        <authorList>
            <person name="Lindblad-Toh K."/>
            <person name="Garber M."/>
            <person name="Zuk O."/>
            <person name="Lin M.F."/>
            <person name="Parker B.J."/>
            <person name="Washietl S."/>
            <person name="Kheradpour P."/>
            <person name="Ernst J."/>
            <person name="Jordan G."/>
            <person name="Mauceli E."/>
            <person name="Ward L.D."/>
            <person name="Lowe C.B."/>
            <person name="Holloway A.K."/>
            <person name="Clamp M."/>
            <person name="Gnerre S."/>
            <person name="Alfoldi J."/>
            <person name="Beal K."/>
            <person name="Chang J."/>
            <person name="Clawson H."/>
            <person name="Cuff J."/>
            <person name="Di Palma F."/>
            <person name="Fitzgerald S."/>
            <person name="Flicek P."/>
            <person name="Guttman M."/>
            <person name="Hubisz M.J."/>
            <person name="Jaffe D.B."/>
            <person name="Jungreis I."/>
            <person name="Kent W.J."/>
            <person name="Kostka D."/>
            <person name="Lara M."/>
            <person name="Martins A.L."/>
            <person name="Massingham T."/>
            <person name="Moltke I."/>
            <person name="Raney B.J."/>
            <person name="Rasmussen M.D."/>
            <person name="Robinson J."/>
            <person name="Stark A."/>
            <person name="Vilella A.J."/>
            <person name="Wen J."/>
            <person name="Xie X."/>
            <person name="Zody M.C."/>
            <person name="Baldwin J."/>
            <person name="Bloom T."/>
            <person name="Chin C.W."/>
            <person name="Heiman D."/>
            <person name="Nicol R."/>
            <person name="Nusbaum C."/>
            <person name="Young S."/>
            <person name="Wilkinson J."/>
            <person name="Worley K.C."/>
            <person name="Kovar C.L."/>
            <person name="Muzny D.M."/>
            <person name="Gibbs R.A."/>
            <person name="Cree A."/>
            <person name="Dihn H.H."/>
            <person name="Fowler G."/>
            <person name="Jhangiani S."/>
            <person name="Joshi V."/>
            <person name="Lee S."/>
            <person name="Lewis L.R."/>
            <person name="Nazareth L.V."/>
            <person name="Okwuonu G."/>
            <person name="Santibanez J."/>
            <person name="Warren W.C."/>
            <person name="Mardis E.R."/>
            <person name="Weinstock G.M."/>
            <person name="Wilson R.K."/>
            <person name="Delehaunty K."/>
            <person name="Dooling D."/>
            <person name="Fronik C."/>
            <person name="Fulton L."/>
            <person name="Fulton B."/>
            <person name="Graves T."/>
            <person name="Minx P."/>
            <person name="Sodergren E."/>
            <person name="Birney E."/>
            <person name="Margulies E.H."/>
            <person name="Herrero J."/>
            <person name="Green E.D."/>
            <person name="Haussler D."/>
            <person name="Siepel A."/>
            <person name="Goldman N."/>
            <person name="Pollard K.S."/>
            <person name="Pedersen J.S."/>
            <person name="Lander E.S."/>
            <person name="Kellis M."/>
        </authorList>
    </citation>
    <scope>NUCLEOTIDE SEQUENCE [LARGE SCALE GENOMIC DNA]</scope>
</reference>
<proteinExistence type="predicted"/>
<dbReference type="InterPro" id="IPR003309">
    <property type="entry name" value="SCAN_dom"/>
</dbReference>
<dbReference type="FunFam" id="1.10.4020.10:FF:000001">
    <property type="entry name" value="zinc finger protein 263 isoform X1"/>
    <property type="match status" value="1"/>
</dbReference>
<evidence type="ECO:0000259" key="7">
    <source>
        <dbReference type="PROSITE" id="PS50804"/>
    </source>
</evidence>
<dbReference type="GO" id="GO:0008270">
    <property type="term" value="F:zinc ion binding"/>
    <property type="evidence" value="ECO:0007669"/>
    <property type="project" value="UniProtKB-KW"/>
</dbReference>
<dbReference type="OMA" id="SACANSH"/>
<dbReference type="SUPFAM" id="SSF47353">
    <property type="entry name" value="Retrovirus capsid dimerization domain-like"/>
    <property type="match status" value="1"/>
</dbReference>
<dbReference type="Gene3D" id="1.10.4020.10">
    <property type="entry name" value="DNA breaking-rejoining enzymes"/>
    <property type="match status" value="1"/>
</dbReference>
<feature type="transmembrane region" description="Helical" evidence="5">
    <location>
        <begin position="213"/>
        <end position="232"/>
    </location>
</feature>
<dbReference type="PROSITE" id="PS50804">
    <property type="entry name" value="SCAN_BOX"/>
    <property type="match status" value="1"/>
</dbReference>
<feature type="region of interest" description="Disordered" evidence="4">
    <location>
        <begin position="171"/>
        <end position="192"/>
    </location>
</feature>
<dbReference type="eggNOG" id="KOG1721">
    <property type="taxonomic scope" value="Eukaryota"/>
</dbReference>
<keyword evidence="5" id="KW-0812">Transmembrane</keyword>
<dbReference type="SUPFAM" id="SSF57667">
    <property type="entry name" value="beta-beta-alpha zinc fingers"/>
    <property type="match status" value="1"/>
</dbReference>
<evidence type="ECO:0000256" key="3">
    <source>
        <dbReference type="PROSITE-ProRule" id="PRU00187"/>
    </source>
</evidence>
<dbReference type="Pfam" id="PF02023">
    <property type="entry name" value="SCAN"/>
    <property type="match status" value="1"/>
</dbReference>
<dbReference type="AlphaFoldDB" id="G1PFK7"/>
<feature type="domain" description="C2H2-type" evidence="6">
    <location>
        <begin position="367"/>
        <end position="392"/>
    </location>
</feature>
<organism evidence="8 9">
    <name type="scientific">Myotis lucifugus</name>
    <name type="common">Little brown bat</name>
    <dbReference type="NCBI Taxonomy" id="59463"/>
    <lineage>
        <taxon>Eukaryota</taxon>
        <taxon>Metazoa</taxon>
        <taxon>Chordata</taxon>
        <taxon>Craniata</taxon>
        <taxon>Vertebrata</taxon>
        <taxon>Euteleostomi</taxon>
        <taxon>Mammalia</taxon>
        <taxon>Eutheria</taxon>
        <taxon>Laurasiatheria</taxon>
        <taxon>Chiroptera</taxon>
        <taxon>Yangochiroptera</taxon>
        <taxon>Vespertilionidae</taxon>
        <taxon>Myotis</taxon>
    </lineage>
</organism>
<dbReference type="InterPro" id="IPR038269">
    <property type="entry name" value="SCAN_sf"/>
</dbReference>
<keyword evidence="5" id="KW-0472">Membrane</keyword>
<accession>G1PFK7</accession>
<dbReference type="CDD" id="cd07936">
    <property type="entry name" value="SCAN"/>
    <property type="match status" value="1"/>
</dbReference>
<dbReference type="EMBL" id="AAPE02041098">
    <property type="status" value="NOT_ANNOTATED_CDS"/>
    <property type="molecule type" value="Genomic_DNA"/>
</dbReference>
<feature type="region of interest" description="Disordered" evidence="4">
    <location>
        <begin position="265"/>
        <end position="287"/>
    </location>
</feature>
<keyword evidence="2" id="KW-0863">Zinc-finger</keyword>
<dbReference type="PANTHER" id="PTHR45935:SF28">
    <property type="entry name" value="SCAN DOMAIN-CONTAINING PROTEIN 3"/>
    <property type="match status" value="1"/>
</dbReference>
<sequence>MTRESWAHNALRQEGLVKGKDDTWKWGTSFQGSSSSVWETSHLHFRQLRYHETAGPQEALSRLRELCRRWLRPEARTKAQILELLVLEQFLSILPGEIRTWVQIQRPGSGEEAVALVEELQKDLDGPALKVPVLVQDQEAMSMPGTAHPQAPPGSHISAEICPNPLTDPAVFNLQDPQHDSPAPEASALSQEENPRNQLMALMLLTAQPQYRFFYIVISVCLFSIRANWGWLGPAGRGFYYSIKLLFNGLFSSAEWETMTENEEVTAKSSISQRADSQKGTSKRLPGGIPQVLDFEKECAWQVSARQWGNESSERDTSKKCSLYERDKKKRTPPGKRGRKWKEFGESLTLDSALSESLMGTEGKKFYKCDMCCKHFSKISHLINHHLQQKIH</sequence>
<comment type="subcellular location">
    <subcellularLocation>
        <location evidence="3">Nucleus</location>
    </subcellularLocation>
</comment>
<dbReference type="Proteomes" id="UP000001074">
    <property type="component" value="Unassembled WGS sequence"/>
</dbReference>
<dbReference type="InParanoid" id="G1PFK7"/>
<dbReference type="PANTHER" id="PTHR45935">
    <property type="entry name" value="PROTEIN ZBED8-RELATED"/>
    <property type="match status" value="1"/>
</dbReference>
<dbReference type="STRING" id="59463.ENSMLUP00000009367"/>
<protein>
    <recommendedName>
        <fullName evidence="10">Zinc finger protein 197</fullName>
    </recommendedName>
</protein>
<evidence type="ECO:0000256" key="5">
    <source>
        <dbReference type="SAM" id="Phobius"/>
    </source>
</evidence>
<evidence type="ECO:0000256" key="2">
    <source>
        <dbReference type="PROSITE-ProRule" id="PRU00042"/>
    </source>
</evidence>
<dbReference type="InterPro" id="IPR036236">
    <property type="entry name" value="Znf_C2H2_sf"/>
</dbReference>
<dbReference type="GO" id="GO:0005634">
    <property type="term" value="C:nucleus"/>
    <property type="evidence" value="ECO:0007669"/>
    <property type="project" value="UniProtKB-SubCell"/>
</dbReference>
<evidence type="ECO:0008006" key="10">
    <source>
        <dbReference type="Google" id="ProtNLM"/>
    </source>
</evidence>
<keyword evidence="2" id="KW-0479">Metal-binding</keyword>
<dbReference type="Ensembl" id="ENSMLUT00000010281.2">
    <property type="protein sequence ID" value="ENSMLUP00000009367.2"/>
    <property type="gene ID" value="ENSMLUG00000010285.2"/>
</dbReference>
<feature type="compositionally biased region" description="Polar residues" evidence="4">
    <location>
        <begin position="267"/>
        <end position="280"/>
    </location>
</feature>
<evidence type="ECO:0000313" key="9">
    <source>
        <dbReference type="Proteomes" id="UP000001074"/>
    </source>
</evidence>
<dbReference type="GeneTree" id="ENSGT00940000164888"/>
<evidence type="ECO:0000256" key="4">
    <source>
        <dbReference type="SAM" id="MobiDB-lite"/>
    </source>
</evidence>
<dbReference type="InterPro" id="IPR050916">
    <property type="entry name" value="SCAN-C2H2_zinc_finger"/>
</dbReference>
<keyword evidence="1 3" id="KW-0539">Nucleus</keyword>
<feature type="domain" description="SCAN box" evidence="7">
    <location>
        <begin position="42"/>
        <end position="124"/>
    </location>
</feature>
<evidence type="ECO:0000256" key="1">
    <source>
        <dbReference type="ARBA" id="ARBA00023242"/>
    </source>
</evidence>
<dbReference type="HOGENOM" id="CLU_002678_49_8_1"/>
<dbReference type="InterPro" id="IPR013087">
    <property type="entry name" value="Znf_C2H2_type"/>
</dbReference>
<reference evidence="8" key="3">
    <citation type="submission" date="2025-09" db="UniProtKB">
        <authorList>
            <consortium name="Ensembl"/>
        </authorList>
    </citation>
    <scope>IDENTIFICATION</scope>
</reference>
<evidence type="ECO:0000313" key="8">
    <source>
        <dbReference type="Ensembl" id="ENSMLUP00000009367.2"/>
    </source>
</evidence>
<reference evidence="8" key="2">
    <citation type="submission" date="2025-08" db="UniProtKB">
        <authorList>
            <consortium name="Ensembl"/>
        </authorList>
    </citation>
    <scope>IDENTIFICATION</scope>
</reference>
<dbReference type="PROSITE" id="PS50157">
    <property type="entry name" value="ZINC_FINGER_C2H2_2"/>
    <property type="match status" value="1"/>
</dbReference>
<keyword evidence="5" id="KW-1133">Transmembrane helix</keyword>
<evidence type="ECO:0000259" key="6">
    <source>
        <dbReference type="PROSITE" id="PS50157"/>
    </source>
</evidence>